<sequence>MKNKLKEFRAMNGLTQEMLASKANVSRQTIIAIEKGKFNPSVKLALKLAKIFDCRLEELFVLEEGDWHDR</sequence>
<dbReference type="PANTHER" id="PTHR46558:SF4">
    <property type="entry name" value="DNA-BIDING PHAGE PROTEIN"/>
    <property type="match status" value="1"/>
</dbReference>
<dbReference type="PROSITE" id="PS50943">
    <property type="entry name" value="HTH_CROC1"/>
    <property type="match status" value="1"/>
</dbReference>
<evidence type="ECO:0000313" key="3">
    <source>
        <dbReference type="EMBL" id="OAA31456.1"/>
    </source>
</evidence>
<dbReference type="SMART" id="SM00530">
    <property type="entry name" value="HTH_XRE"/>
    <property type="match status" value="1"/>
</dbReference>
<dbReference type="InterPro" id="IPR010982">
    <property type="entry name" value="Lambda_DNA-bd_dom_sf"/>
</dbReference>
<protein>
    <recommendedName>
        <fullName evidence="2">HTH cro/C1-type domain-containing protein</fullName>
    </recommendedName>
</protein>
<dbReference type="Gene3D" id="1.10.260.40">
    <property type="entry name" value="lambda repressor-like DNA-binding domains"/>
    <property type="match status" value="1"/>
</dbReference>
<dbReference type="OrthoDB" id="48775at2"/>
<keyword evidence="1" id="KW-0238">DNA-binding</keyword>
<evidence type="ECO:0000259" key="2">
    <source>
        <dbReference type="PROSITE" id="PS50943"/>
    </source>
</evidence>
<name>A0A176K2K9_9BACT</name>
<dbReference type="CDD" id="cd00093">
    <property type="entry name" value="HTH_XRE"/>
    <property type="match status" value="1"/>
</dbReference>
<dbReference type="Pfam" id="PF01381">
    <property type="entry name" value="HTH_3"/>
    <property type="match status" value="1"/>
</dbReference>
<dbReference type="PATRIC" id="fig|1453497.3.peg.1620"/>
<comment type="caution">
    <text evidence="3">The sequence shown here is derived from an EMBL/GenBank/DDBJ whole genome shotgun (WGS) entry which is preliminary data.</text>
</comment>
<dbReference type="STRING" id="1453497.AT15_08155"/>
<dbReference type="InterPro" id="IPR001387">
    <property type="entry name" value="Cro/C1-type_HTH"/>
</dbReference>
<dbReference type="PANTHER" id="PTHR46558">
    <property type="entry name" value="TRACRIPTIONAL REGULATORY PROTEIN-RELATED-RELATED"/>
    <property type="match status" value="1"/>
</dbReference>
<keyword evidence="4" id="KW-1185">Reference proteome</keyword>
<dbReference type="RefSeq" id="WP_068346621.1">
    <property type="nucleotide sequence ID" value="NZ_JFHK01000004.1"/>
</dbReference>
<organism evidence="3 4">
    <name type="scientific">Kosmotoga arenicorallina S304</name>
    <dbReference type="NCBI Taxonomy" id="1453497"/>
    <lineage>
        <taxon>Bacteria</taxon>
        <taxon>Thermotogati</taxon>
        <taxon>Thermotogota</taxon>
        <taxon>Thermotogae</taxon>
        <taxon>Kosmotogales</taxon>
        <taxon>Kosmotogaceae</taxon>
        <taxon>Kosmotoga</taxon>
    </lineage>
</organism>
<evidence type="ECO:0000313" key="4">
    <source>
        <dbReference type="Proteomes" id="UP000077339"/>
    </source>
</evidence>
<feature type="domain" description="HTH cro/C1-type" evidence="2">
    <location>
        <begin position="5"/>
        <end position="59"/>
    </location>
</feature>
<reference evidence="3 4" key="1">
    <citation type="submission" date="2014-02" db="EMBL/GenBank/DDBJ databases">
        <title>Kosmotoga genome sequencing.</title>
        <authorList>
            <person name="Pollo S.M."/>
            <person name="Charchuk R."/>
            <person name="Nesbo C.L."/>
        </authorList>
    </citation>
    <scope>NUCLEOTIDE SEQUENCE [LARGE SCALE GENOMIC DNA]</scope>
    <source>
        <strain evidence="3 4">S304</strain>
    </source>
</reference>
<evidence type="ECO:0000256" key="1">
    <source>
        <dbReference type="ARBA" id="ARBA00023125"/>
    </source>
</evidence>
<gene>
    <name evidence="3" type="ORF">AT15_08155</name>
</gene>
<accession>A0A176K2K9</accession>
<dbReference type="SUPFAM" id="SSF47413">
    <property type="entry name" value="lambda repressor-like DNA-binding domains"/>
    <property type="match status" value="1"/>
</dbReference>
<dbReference type="AlphaFoldDB" id="A0A176K2K9"/>
<dbReference type="GO" id="GO:0003677">
    <property type="term" value="F:DNA binding"/>
    <property type="evidence" value="ECO:0007669"/>
    <property type="project" value="UniProtKB-KW"/>
</dbReference>
<dbReference type="Proteomes" id="UP000077339">
    <property type="component" value="Unassembled WGS sequence"/>
</dbReference>
<dbReference type="EMBL" id="JFHK01000004">
    <property type="protein sequence ID" value="OAA31456.1"/>
    <property type="molecule type" value="Genomic_DNA"/>
</dbReference>
<proteinExistence type="predicted"/>